<accession>A0ABV6DF23</accession>
<comment type="caution">
    <text evidence="1">The sequence shown here is derived from an EMBL/GenBank/DDBJ whole genome shotgun (WGS) entry which is preliminary data.</text>
</comment>
<organism evidence="1 2">
    <name type="scientific">Paenibacillus chartarius</name>
    <dbReference type="NCBI Taxonomy" id="747481"/>
    <lineage>
        <taxon>Bacteria</taxon>
        <taxon>Bacillati</taxon>
        <taxon>Bacillota</taxon>
        <taxon>Bacilli</taxon>
        <taxon>Bacillales</taxon>
        <taxon>Paenibacillaceae</taxon>
        <taxon>Paenibacillus</taxon>
    </lineage>
</organism>
<reference evidence="1 2" key="1">
    <citation type="submission" date="2024-09" db="EMBL/GenBank/DDBJ databases">
        <authorList>
            <person name="Sun Q."/>
            <person name="Mori K."/>
        </authorList>
    </citation>
    <scope>NUCLEOTIDE SEQUENCE [LARGE SCALE GENOMIC DNA]</scope>
    <source>
        <strain evidence="1 2">CCM 7759</strain>
    </source>
</reference>
<keyword evidence="2" id="KW-1185">Reference proteome</keyword>
<dbReference type="RefSeq" id="WP_377468142.1">
    <property type="nucleotide sequence ID" value="NZ_JBHLWN010000014.1"/>
</dbReference>
<gene>
    <name evidence="1" type="ORF">ACFFK0_02000</name>
</gene>
<name>A0ABV6DF23_9BACL</name>
<dbReference type="EMBL" id="JBHLWN010000014">
    <property type="protein sequence ID" value="MFC0211231.1"/>
    <property type="molecule type" value="Genomic_DNA"/>
</dbReference>
<sequence length="59" mass="6696">MDGANRCGRRAEWILEHEGERRVRMTRFAEYPERALPVIEAIKAAACAMESLLAHRAAN</sequence>
<proteinExistence type="predicted"/>
<evidence type="ECO:0000313" key="1">
    <source>
        <dbReference type="EMBL" id="MFC0211231.1"/>
    </source>
</evidence>
<dbReference type="Proteomes" id="UP001589776">
    <property type="component" value="Unassembled WGS sequence"/>
</dbReference>
<protein>
    <submittedName>
        <fullName evidence="1">Uncharacterized protein</fullName>
    </submittedName>
</protein>
<evidence type="ECO:0000313" key="2">
    <source>
        <dbReference type="Proteomes" id="UP001589776"/>
    </source>
</evidence>